<name>A0A5N5T7M7_9CRUS</name>
<evidence type="ECO:0000256" key="1">
    <source>
        <dbReference type="ARBA" id="ARBA00023180"/>
    </source>
</evidence>
<feature type="domain" description="Carboxylesterase type B" evidence="2">
    <location>
        <begin position="2"/>
        <end position="181"/>
    </location>
</feature>
<protein>
    <recommendedName>
        <fullName evidence="2">Carboxylesterase type B domain-containing protein</fullName>
    </recommendedName>
</protein>
<dbReference type="Proteomes" id="UP000326759">
    <property type="component" value="Unassembled WGS sequence"/>
</dbReference>
<sequence length="197" mass="23316">MKKGKYNKVNIISGVNRNEGTFQLFLEFVNPTLREKLKQNFEKYGPINLSFKDEKNPLELTKKVYRYYLQREDTVTTEDDRLKMIELKTDRHFKVCHDTVSNFFAADDDINLYTYQLDHFGQVSMFSFPGFNRTNLIAHVDDLPYLFPGSRMFGGKYLEDENDLKLAEIILNLWVNFAEMGIQFYLFIFQKSNPSRI</sequence>
<dbReference type="SUPFAM" id="SSF53474">
    <property type="entry name" value="alpha/beta-Hydrolases"/>
    <property type="match status" value="1"/>
</dbReference>
<organism evidence="3 4">
    <name type="scientific">Armadillidium nasatum</name>
    <dbReference type="NCBI Taxonomy" id="96803"/>
    <lineage>
        <taxon>Eukaryota</taxon>
        <taxon>Metazoa</taxon>
        <taxon>Ecdysozoa</taxon>
        <taxon>Arthropoda</taxon>
        <taxon>Crustacea</taxon>
        <taxon>Multicrustacea</taxon>
        <taxon>Malacostraca</taxon>
        <taxon>Eumalacostraca</taxon>
        <taxon>Peracarida</taxon>
        <taxon>Isopoda</taxon>
        <taxon>Oniscidea</taxon>
        <taxon>Crinocheta</taxon>
        <taxon>Armadillidiidae</taxon>
        <taxon>Armadillidium</taxon>
    </lineage>
</organism>
<proteinExistence type="predicted"/>
<dbReference type="InterPro" id="IPR002018">
    <property type="entry name" value="CarbesteraseB"/>
</dbReference>
<gene>
    <name evidence="3" type="ORF">Anas_03867</name>
</gene>
<dbReference type="EMBL" id="SEYY01011830">
    <property type="protein sequence ID" value="KAB7501065.1"/>
    <property type="molecule type" value="Genomic_DNA"/>
</dbReference>
<evidence type="ECO:0000313" key="4">
    <source>
        <dbReference type="Proteomes" id="UP000326759"/>
    </source>
</evidence>
<dbReference type="PANTHER" id="PTHR11559">
    <property type="entry name" value="CARBOXYLESTERASE"/>
    <property type="match status" value="1"/>
</dbReference>
<evidence type="ECO:0000313" key="3">
    <source>
        <dbReference type="EMBL" id="KAB7501065.1"/>
    </source>
</evidence>
<keyword evidence="1" id="KW-0325">Glycoprotein</keyword>
<dbReference type="Gene3D" id="3.40.50.1820">
    <property type="entry name" value="alpha/beta hydrolase"/>
    <property type="match status" value="1"/>
</dbReference>
<comment type="caution">
    <text evidence="3">The sequence shown here is derived from an EMBL/GenBank/DDBJ whole genome shotgun (WGS) entry which is preliminary data.</text>
</comment>
<dbReference type="OrthoDB" id="19653at2759"/>
<dbReference type="InterPro" id="IPR050309">
    <property type="entry name" value="Type-B_Carboxylest/Lipase"/>
</dbReference>
<dbReference type="InterPro" id="IPR029058">
    <property type="entry name" value="AB_hydrolase_fold"/>
</dbReference>
<reference evidence="3 4" key="1">
    <citation type="journal article" date="2019" name="PLoS Biol.">
        <title>Sex chromosomes control vertical transmission of feminizing Wolbachia symbionts in an isopod.</title>
        <authorList>
            <person name="Becking T."/>
            <person name="Chebbi M.A."/>
            <person name="Giraud I."/>
            <person name="Moumen B."/>
            <person name="Laverre T."/>
            <person name="Caubet Y."/>
            <person name="Peccoud J."/>
            <person name="Gilbert C."/>
            <person name="Cordaux R."/>
        </authorList>
    </citation>
    <scope>NUCLEOTIDE SEQUENCE [LARGE SCALE GENOMIC DNA]</scope>
    <source>
        <strain evidence="3">ANa2</strain>
        <tissue evidence="3">Whole body excluding digestive tract and cuticle</tissue>
    </source>
</reference>
<dbReference type="AlphaFoldDB" id="A0A5N5T7M7"/>
<dbReference type="Pfam" id="PF00135">
    <property type="entry name" value="COesterase"/>
    <property type="match status" value="1"/>
</dbReference>
<evidence type="ECO:0000259" key="2">
    <source>
        <dbReference type="Pfam" id="PF00135"/>
    </source>
</evidence>
<keyword evidence="4" id="KW-1185">Reference proteome</keyword>
<accession>A0A5N5T7M7</accession>